<protein>
    <submittedName>
        <fullName evidence="2">Uncharacterized protein</fullName>
    </submittedName>
</protein>
<sequence>MSSTKKTAESDDFEVYLDRRRRRRRALLVAGIALFVGIVAVPYLLMRSQIIVYGTFEIFVAIDIFIAIALWRAFLTRVKDSAY</sequence>
<accession>A0ABZ2L4M3</accession>
<organism evidence="2 3">
    <name type="scientific">Pendulispora rubella</name>
    <dbReference type="NCBI Taxonomy" id="2741070"/>
    <lineage>
        <taxon>Bacteria</taxon>
        <taxon>Pseudomonadati</taxon>
        <taxon>Myxococcota</taxon>
        <taxon>Myxococcia</taxon>
        <taxon>Myxococcales</taxon>
        <taxon>Sorangiineae</taxon>
        <taxon>Pendulisporaceae</taxon>
        <taxon>Pendulispora</taxon>
    </lineage>
</organism>
<keyword evidence="3" id="KW-1185">Reference proteome</keyword>
<feature type="transmembrane region" description="Helical" evidence="1">
    <location>
        <begin position="51"/>
        <end position="71"/>
    </location>
</feature>
<gene>
    <name evidence="2" type="ORF">LVJ94_00915</name>
</gene>
<keyword evidence="1" id="KW-0472">Membrane</keyword>
<dbReference type="Proteomes" id="UP001374803">
    <property type="component" value="Chromosome"/>
</dbReference>
<proteinExistence type="predicted"/>
<dbReference type="RefSeq" id="WP_394835471.1">
    <property type="nucleotide sequence ID" value="NZ_CP089929.1"/>
</dbReference>
<name>A0ABZ2L4M3_9BACT</name>
<dbReference type="EMBL" id="CP089983">
    <property type="protein sequence ID" value="WXB05823.1"/>
    <property type="molecule type" value="Genomic_DNA"/>
</dbReference>
<evidence type="ECO:0000313" key="3">
    <source>
        <dbReference type="Proteomes" id="UP001374803"/>
    </source>
</evidence>
<feature type="transmembrane region" description="Helical" evidence="1">
    <location>
        <begin position="26"/>
        <end position="45"/>
    </location>
</feature>
<evidence type="ECO:0000313" key="2">
    <source>
        <dbReference type="EMBL" id="WXB05823.1"/>
    </source>
</evidence>
<evidence type="ECO:0000256" key="1">
    <source>
        <dbReference type="SAM" id="Phobius"/>
    </source>
</evidence>
<keyword evidence="1" id="KW-1133">Transmembrane helix</keyword>
<reference evidence="2" key="1">
    <citation type="submission" date="2021-12" db="EMBL/GenBank/DDBJ databases">
        <title>Discovery of the Pendulisporaceae a myxobacterial family with distinct sporulation behavior and unique specialized metabolism.</title>
        <authorList>
            <person name="Garcia R."/>
            <person name="Popoff A."/>
            <person name="Bader C.D."/>
            <person name="Loehr J."/>
            <person name="Walesch S."/>
            <person name="Walt C."/>
            <person name="Boldt J."/>
            <person name="Bunk B."/>
            <person name="Haeckl F.J.F.P.J."/>
            <person name="Gunesch A.P."/>
            <person name="Birkelbach J."/>
            <person name="Nuebel U."/>
            <person name="Pietschmann T."/>
            <person name="Bach T."/>
            <person name="Mueller R."/>
        </authorList>
    </citation>
    <scope>NUCLEOTIDE SEQUENCE</scope>
    <source>
        <strain evidence="2">MSr11367</strain>
    </source>
</reference>
<keyword evidence="1" id="KW-0812">Transmembrane</keyword>